<dbReference type="eggNOG" id="ENOG502QT4U">
    <property type="taxonomic scope" value="Eukaryota"/>
</dbReference>
<dbReference type="GO" id="GO:0061749">
    <property type="term" value="F:forked DNA-dependent helicase activity"/>
    <property type="evidence" value="ECO:0007669"/>
    <property type="project" value="TreeGrafter"/>
</dbReference>
<dbReference type="InterPro" id="IPR006935">
    <property type="entry name" value="Helicase/UvrB_N"/>
</dbReference>
<dbReference type="KEGG" id="pte:PTT_18863"/>
<keyword evidence="1" id="KW-0347">Helicase</keyword>
<evidence type="ECO:0000313" key="5">
    <source>
        <dbReference type="Proteomes" id="UP000001067"/>
    </source>
</evidence>
<dbReference type="PANTHER" id="PTHR47396:SF1">
    <property type="entry name" value="ATP-DEPENDENT HELICASE IRC3-RELATED"/>
    <property type="match status" value="1"/>
</dbReference>
<dbReference type="Pfam" id="PF04851">
    <property type="entry name" value="ResIII"/>
    <property type="match status" value="1"/>
</dbReference>
<name>E3S7P9_PYRTT</name>
<keyword evidence="1" id="KW-0547">Nucleotide-binding</keyword>
<feature type="domain" description="Helicase C-terminal" evidence="3">
    <location>
        <begin position="309"/>
        <end position="472"/>
    </location>
</feature>
<dbReference type="Gene3D" id="3.40.50.300">
    <property type="entry name" value="P-loop containing nucleotide triphosphate hydrolases"/>
    <property type="match status" value="2"/>
</dbReference>
<sequence>MNRDFATPSQFLPHASSMFRRPHHALELFRRLAFTPIPAGFRCASVVSARKARRTPSPSPSPPPPPPTIQPKLVLREYQEECIQAVVSFLETGHKRLGVSLATGAGKTVIFTHLIDRVPAVGHASQTLILAHRRELVEQAARHCSRTYVDKRVDIEMGNNHASGAADITVASVQSIVSGERLQKFDPSRYKLILVDEAHHIVSPSYLHVLKHFGLRYYADWTNAKVPALVGVSATLSRFDGRKLGAVIDHIVYHRDYLDMIDEGWLSDVTFTTVEMKADLTKVGTAANGDFQTSSLSKVINTDETNQLVVRAWLAKAKDRHSTLVFCVDLSHVTNLTAKFRKHGFDAQYVTGDTPAKIRSARIDSFRNGEFPILLNCGVFTEGTDIPNIDCVLLARPTKSRNLLVQMIGRGMRLHETKRDCHVIDMVSTLSTGVVSTPTLFGLDPDEFVQDMDAKSLKEQGERRELERQREGEVAKLVKEAPTKKLPGTIEFTDYDSIHDLIADGTSDQYFRSLSPNAWVSVGAGKLILSSNGGNYIKIEPSEGNEAQFVAKYYWRLPAIDKTKSPYGRARTIADGDSLEHVIHAADTFAGEVFEHMWIARNQAWRKRPASQAQIDFLNKSRPAEDQLKSGDVTKGKAGDMITRIKHGVKGRYEKAAAKQRSNDRMKQRAQTLRERLTGQTQVGPLAGILKNVPDMQAPLIDEWNSLTEATLYCRKACELIP</sequence>
<dbReference type="InterPro" id="IPR050742">
    <property type="entry name" value="Helicase_Restrict-Modif_Enz"/>
</dbReference>
<evidence type="ECO:0000313" key="4">
    <source>
        <dbReference type="EMBL" id="EFQ86001.1"/>
    </source>
</evidence>
<dbReference type="InterPro" id="IPR027417">
    <property type="entry name" value="P-loop_NTPase"/>
</dbReference>
<dbReference type="PROSITE" id="PS51194">
    <property type="entry name" value="HELICASE_CTER"/>
    <property type="match status" value="1"/>
</dbReference>
<dbReference type="GO" id="GO:0016787">
    <property type="term" value="F:hydrolase activity"/>
    <property type="evidence" value="ECO:0007669"/>
    <property type="project" value="InterPro"/>
</dbReference>
<dbReference type="OrthoDB" id="16911at2759"/>
<keyword evidence="1" id="KW-0067">ATP-binding</keyword>
<dbReference type="AlphaFoldDB" id="E3S7P9"/>
<dbReference type="GO" id="GO:0036121">
    <property type="term" value="F:double-stranded DNA helicase activity"/>
    <property type="evidence" value="ECO:0007669"/>
    <property type="project" value="TreeGrafter"/>
</dbReference>
<protein>
    <submittedName>
        <fullName evidence="4">Uncharacterized protein</fullName>
    </submittedName>
</protein>
<dbReference type="CDD" id="cd18799">
    <property type="entry name" value="SF2_C_EcoAI-like"/>
    <property type="match status" value="1"/>
</dbReference>
<evidence type="ECO:0000259" key="3">
    <source>
        <dbReference type="PROSITE" id="PS51194"/>
    </source>
</evidence>
<dbReference type="GO" id="GO:0005759">
    <property type="term" value="C:mitochondrial matrix"/>
    <property type="evidence" value="ECO:0007669"/>
    <property type="project" value="TreeGrafter"/>
</dbReference>
<organism evidence="5">
    <name type="scientific">Pyrenophora teres f. teres (strain 0-1)</name>
    <name type="common">Barley net blotch fungus</name>
    <name type="synonym">Drechslera teres f. teres</name>
    <dbReference type="NCBI Taxonomy" id="861557"/>
    <lineage>
        <taxon>Eukaryota</taxon>
        <taxon>Fungi</taxon>
        <taxon>Dikarya</taxon>
        <taxon>Ascomycota</taxon>
        <taxon>Pezizomycotina</taxon>
        <taxon>Dothideomycetes</taxon>
        <taxon>Pleosporomycetidae</taxon>
        <taxon>Pleosporales</taxon>
        <taxon>Pleosporineae</taxon>
        <taxon>Pleosporaceae</taxon>
        <taxon>Pyrenophora</taxon>
    </lineage>
</organism>
<evidence type="ECO:0000256" key="1">
    <source>
        <dbReference type="ARBA" id="ARBA00022806"/>
    </source>
</evidence>
<dbReference type="CDD" id="cd18032">
    <property type="entry name" value="DEXHc_RE_I_III_res"/>
    <property type="match status" value="1"/>
</dbReference>
<dbReference type="SMART" id="SM00490">
    <property type="entry name" value="HELICc"/>
    <property type="match status" value="1"/>
</dbReference>
<gene>
    <name evidence="4" type="ORF">PTT_18863</name>
</gene>
<dbReference type="InterPro" id="IPR001650">
    <property type="entry name" value="Helicase_C-like"/>
</dbReference>
<dbReference type="HOGENOM" id="CLU_014765_0_0_1"/>
<dbReference type="GO" id="GO:0005524">
    <property type="term" value="F:ATP binding"/>
    <property type="evidence" value="ECO:0007669"/>
    <property type="project" value="InterPro"/>
</dbReference>
<evidence type="ECO:0000259" key="2">
    <source>
        <dbReference type="PROSITE" id="PS51192"/>
    </source>
</evidence>
<dbReference type="SUPFAM" id="SSF52540">
    <property type="entry name" value="P-loop containing nucleoside triphosphate hydrolases"/>
    <property type="match status" value="1"/>
</dbReference>
<dbReference type="PANTHER" id="PTHR47396">
    <property type="entry name" value="TYPE I RESTRICTION ENZYME ECOKI R PROTEIN"/>
    <property type="match status" value="1"/>
</dbReference>
<keyword evidence="1" id="KW-0378">Hydrolase</keyword>
<dbReference type="Pfam" id="PF00271">
    <property type="entry name" value="Helicase_C"/>
    <property type="match status" value="1"/>
</dbReference>
<keyword evidence="5" id="KW-1185">Reference proteome</keyword>
<feature type="domain" description="Helicase ATP-binding" evidence="2">
    <location>
        <begin position="88"/>
        <end position="254"/>
    </location>
</feature>
<dbReference type="GO" id="GO:0032042">
    <property type="term" value="P:mitochondrial DNA metabolic process"/>
    <property type="evidence" value="ECO:0007669"/>
    <property type="project" value="TreeGrafter"/>
</dbReference>
<dbReference type="Proteomes" id="UP000001067">
    <property type="component" value="Unassembled WGS sequence"/>
</dbReference>
<dbReference type="STRING" id="861557.E3S7P9"/>
<dbReference type="SMART" id="SM00487">
    <property type="entry name" value="DEXDc"/>
    <property type="match status" value="1"/>
</dbReference>
<accession>E3S7P9</accession>
<dbReference type="InterPro" id="IPR014001">
    <property type="entry name" value="Helicase_ATP-bd"/>
</dbReference>
<dbReference type="EMBL" id="GL537574">
    <property type="protein sequence ID" value="EFQ86001.1"/>
    <property type="molecule type" value="Genomic_DNA"/>
</dbReference>
<dbReference type="GO" id="GO:0070125">
    <property type="term" value="P:mitochondrial translational elongation"/>
    <property type="evidence" value="ECO:0007669"/>
    <property type="project" value="TreeGrafter"/>
</dbReference>
<dbReference type="GO" id="GO:0000403">
    <property type="term" value="F:Y-form DNA binding"/>
    <property type="evidence" value="ECO:0007669"/>
    <property type="project" value="TreeGrafter"/>
</dbReference>
<reference evidence="4 5" key="1">
    <citation type="journal article" date="2010" name="Genome Biol.">
        <title>A first genome assembly of the barley fungal pathogen Pyrenophora teres f. teres.</title>
        <authorList>
            <person name="Ellwood S.R."/>
            <person name="Liu Z."/>
            <person name="Syme R.A."/>
            <person name="Lai Z."/>
            <person name="Hane J.K."/>
            <person name="Keiper F."/>
            <person name="Moffat C.S."/>
            <person name="Oliver R.P."/>
            <person name="Friesen T.L."/>
        </authorList>
    </citation>
    <scope>NUCLEOTIDE SEQUENCE [LARGE SCALE GENOMIC DNA]</scope>
    <source>
        <strain evidence="4 5">0-1</strain>
    </source>
</reference>
<dbReference type="PROSITE" id="PS51192">
    <property type="entry name" value="HELICASE_ATP_BIND_1"/>
    <property type="match status" value="1"/>
</dbReference>
<proteinExistence type="predicted"/>